<keyword evidence="6" id="KW-0694">RNA-binding</keyword>
<evidence type="ECO:0000259" key="8">
    <source>
        <dbReference type="Pfam" id="PF20258"/>
    </source>
</evidence>
<dbReference type="GO" id="GO:0000049">
    <property type="term" value="F:tRNA binding"/>
    <property type="evidence" value="ECO:0007669"/>
    <property type="project" value="UniProtKB-KW"/>
</dbReference>
<keyword evidence="1" id="KW-0820">tRNA-binding</keyword>
<dbReference type="GO" id="GO:0016783">
    <property type="term" value="F:sulfurtransferase activity"/>
    <property type="evidence" value="ECO:0007669"/>
    <property type="project" value="InterPro"/>
</dbReference>
<keyword evidence="10" id="KW-0489">Methyltransferase</keyword>
<feature type="domain" description="tRNA-specific 2-thiouridylase MnmA-like central" evidence="9">
    <location>
        <begin position="209"/>
        <end position="274"/>
    </location>
</feature>
<dbReference type="InterPro" id="IPR046885">
    <property type="entry name" value="MnmA-like_C"/>
</dbReference>
<name>T1C242_9ZZZZ</name>
<dbReference type="InterPro" id="IPR046884">
    <property type="entry name" value="MnmA-like_central"/>
</dbReference>
<dbReference type="HAMAP" id="MF_00144">
    <property type="entry name" value="tRNA_thiouridyl_MnmA"/>
    <property type="match status" value="1"/>
</dbReference>
<feature type="domain" description="tRNA-specific 2-thiouridylase MnmA-like C-terminal" evidence="8">
    <location>
        <begin position="287"/>
        <end position="360"/>
    </location>
</feature>
<keyword evidence="7" id="KW-1015">Disulfide bond</keyword>
<dbReference type="NCBIfam" id="TIGR00420">
    <property type="entry name" value="trmU"/>
    <property type="match status" value="1"/>
</dbReference>
<keyword evidence="5" id="KW-0067">ATP-binding</keyword>
<dbReference type="InterPro" id="IPR014729">
    <property type="entry name" value="Rossmann-like_a/b/a_fold"/>
</dbReference>
<dbReference type="FunFam" id="3.40.50.620:FF:000115">
    <property type="entry name" value="tRNA-specific 2-thiouridylase MnmA"/>
    <property type="match status" value="1"/>
</dbReference>
<keyword evidence="2 10" id="KW-0808">Transferase</keyword>
<accession>T1C242</accession>
<dbReference type="Pfam" id="PF03054">
    <property type="entry name" value="tRNA_Me_trans"/>
    <property type="match status" value="1"/>
</dbReference>
<organism evidence="10">
    <name type="scientific">mine drainage metagenome</name>
    <dbReference type="NCBI Taxonomy" id="410659"/>
    <lineage>
        <taxon>unclassified sequences</taxon>
        <taxon>metagenomes</taxon>
        <taxon>ecological metagenomes</taxon>
    </lineage>
</organism>
<dbReference type="Gene3D" id="3.40.50.620">
    <property type="entry name" value="HUPs"/>
    <property type="match status" value="1"/>
</dbReference>
<keyword evidence="3" id="KW-0819">tRNA processing</keyword>
<dbReference type="NCBIfam" id="NF001138">
    <property type="entry name" value="PRK00143.1"/>
    <property type="match status" value="1"/>
</dbReference>
<protein>
    <submittedName>
        <fullName evidence="10">tRNA (5-methylaminomethyl-2-thiouridylate)-methyltransferase</fullName>
        <ecNumber evidence="10">2.8.1.-</ecNumber>
    </submittedName>
</protein>
<sequence length="391" mass="43969">MARLPDPSSLVLLALSGGVDSSVSALLLKEQGWRVEGLFMVNWEETEGYCTSATDFQDARRVAEQLDLPLHRVHFSEMYRERVFEPFLEAYAAGLTPNPDVSCNREIKFGVLWNYAQRLGATHLATGHYAMIRESPQGLRLLRARDRHKDQTYFLNQVDRETLSHCLFPIGQMTKPEVRALARRRGLPTHAKKDSTGICFIGERPFRPWLQNFLPVNPGLILDESGHILGEHSGTEFYNLGQRRGLGIGGVRGAREGSWYVYEKDHEANILRVTQNLHHPALWPGTIRLAGFHWIGPVPPSGQIRGLGKTRYLQPDAPCEMNWHPDRPPVIQFDHPVFAPTPGQYFVLYDGEICLGGGAITEIGWDPLPADRSIGPVRLTHRSADPISMTD</sequence>
<evidence type="ECO:0000256" key="7">
    <source>
        <dbReference type="ARBA" id="ARBA00023157"/>
    </source>
</evidence>
<dbReference type="AlphaFoldDB" id="T1C242"/>
<evidence type="ECO:0000259" key="9">
    <source>
        <dbReference type="Pfam" id="PF20259"/>
    </source>
</evidence>
<keyword evidence="4" id="KW-0547">Nucleotide-binding</keyword>
<reference evidence="10" key="2">
    <citation type="journal article" date="2014" name="ISME J.">
        <title>Microbial stratification in low pH oxic and suboxic macroscopic growths along an acid mine drainage.</title>
        <authorList>
            <person name="Mendez-Garcia C."/>
            <person name="Mesa V."/>
            <person name="Sprenger R.R."/>
            <person name="Richter M."/>
            <person name="Diez M.S."/>
            <person name="Solano J."/>
            <person name="Bargiela R."/>
            <person name="Golyshina O.V."/>
            <person name="Manteca A."/>
            <person name="Ramos J.L."/>
            <person name="Gallego J.R."/>
            <person name="Llorente I."/>
            <person name="Martins Dos Santos V.A."/>
            <person name="Jensen O.N."/>
            <person name="Pelaez A.I."/>
            <person name="Sanchez J."/>
            <person name="Ferrer M."/>
        </authorList>
    </citation>
    <scope>NUCLEOTIDE SEQUENCE</scope>
</reference>
<dbReference type="Pfam" id="PF20259">
    <property type="entry name" value="tRNA_Me_trans_M"/>
    <property type="match status" value="1"/>
</dbReference>
<evidence type="ECO:0000256" key="5">
    <source>
        <dbReference type="ARBA" id="ARBA00022840"/>
    </source>
</evidence>
<comment type="caution">
    <text evidence="10">The sequence shown here is derived from an EMBL/GenBank/DDBJ whole genome shotgun (WGS) entry which is preliminary data.</text>
</comment>
<gene>
    <name evidence="10" type="ORF">B1B_01941</name>
</gene>
<dbReference type="GO" id="GO:0002143">
    <property type="term" value="P:tRNA wobble position uridine thiolation"/>
    <property type="evidence" value="ECO:0007669"/>
    <property type="project" value="TreeGrafter"/>
</dbReference>
<dbReference type="Gene3D" id="2.30.30.280">
    <property type="entry name" value="Adenine nucleotide alpha hydrolases-like domains"/>
    <property type="match status" value="1"/>
</dbReference>
<evidence type="ECO:0000313" key="10">
    <source>
        <dbReference type="EMBL" id="EQD76052.1"/>
    </source>
</evidence>
<dbReference type="InterPro" id="IPR004506">
    <property type="entry name" value="MnmA-like"/>
</dbReference>
<dbReference type="PANTHER" id="PTHR11933">
    <property type="entry name" value="TRNA 5-METHYLAMINOMETHYL-2-THIOURIDYLATE -METHYLTRANSFERASE"/>
    <property type="match status" value="1"/>
</dbReference>
<dbReference type="PANTHER" id="PTHR11933:SF5">
    <property type="entry name" value="MITOCHONDRIAL TRNA-SPECIFIC 2-THIOURIDYLASE 1"/>
    <property type="match status" value="1"/>
</dbReference>
<reference evidence="10" key="1">
    <citation type="submission" date="2013-08" db="EMBL/GenBank/DDBJ databases">
        <authorList>
            <person name="Mendez C."/>
            <person name="Richter M."/>
            <person name="Ferrer M."/>
            <person name="Sanchez J."/>
        </authorList>
    </citation>
    <scope>NUCLEOTIDE SEQUENCE</scope>
</reference>
<dbReference type="Pfam" id="PF20258">
    <property type="entry name" value="tRNA_Me_trans_C"/>
    <property type="match status" value="1"/>
</dbReference>
<dbReference type="EC" id="2.8.1.-" evidence="10"/>
<dbReference type="GO" id="GO:0008168">
    <property type="term" value="F:methyltransferase activity"/>
    <property type="evidence" value="ECO:0007669"/>
    <property type="project" value="UniProtKB-KW"/>
</dbReference>
<dbReference type="CDD" id="cd01998">
    <property type="entry name" value="MnmA_TRMU-like"/>
    <property type="match status" value="1"/>
</dbReference>
<dbReference type="SUPFAM" id="SSF52402">
    <property type="entry name" value="Adenine nucleotide alpha hydrolases-like"/>
    <property type="match status" value="1"/>
</dbReference>
<dbReference type="InterPro" id="IPR023382">
    <property type="entry name" value="MnmA-like_central_sf"/>
</dbReference>
<evidence type="ECO:0000256" key="2">
    <source>
        <dbReference type="ARBA" id="ARBA00022679"/>
    </source>
</evidence>
<dbReference type="Gene3D" id="2.40.30.10">
    <property type="entry name" value="Translation factors"/>
    <property type="match status" value="1"/>
</dbReference>
<evidence type="ECO:0000256" key="3">
    <source>
        <dbReference type="ARBA" id="ARBA00022694"/>
    </source>
</evidence>
<dbReference type="EMBL" id="AUZY01001157">
    <property type="protein sequence ID" value="EQD76052.1"/>
    <property type="molecule type" value="Genomic_DNA"/>
</dbReference>
<evidence type="ECO:0000256" key="6">
    <source>
        <dbReference type="ARBA" id="ARBA00022884"/>
    </source>
</evidence>
<evidence type="ECO:0000256" key="4">
    <source>
        <dbReference type="ARBA" id="ARBA00022741"/>
    </source>
</evidence>
<dbReference type="GO" id="GO:0032259">
    <property type="term" value="P:methylation"/>
    <property type="evidence" value="ECO:0007669"/>
    <property type="project" value="UniProtKB-KW"/>
</dbReference>
<dbReference type="GO" id="GO:0005524">
    <property type="term" value="F:ATP binding"/>
    <property type="evidence" value="ECO:0007669"/>
    <property type="project" value="UniProtKB-KW"/>
</dbReference>
<evidence type="ECO:0000256" key="1">
    <source>
        <dbReference type="ARBA" id="ARBA00022555"/>
    </source>
</evidence>
<proteinExistence type="inferred from homology"/>